<dbReference type="Gene3D" id="3.40.1350.10">
    <property type="match status" value="1"/>
</dbReference>
<dbReference type="SUPFAM" id="SSF52980">
    <property type="entry name" value="Restriction endonuclease-like"/>
    <property type="match status" value="1"/>
</dbReference>
<reference evidence="2 3" key="1">
    <citation type="submission" date="2018-02" db="EMBL/GenBank/DDBJ databases">
        <authorList>
            <person name="Ashman T.L."/>
            <person name="Iles K.S."/>
            <person name="Zack K.M."/>
            <person name="Garlena R.A."/>
            <person name="Russell D.A."/>
            <person name="Pope W.H."/>
            <person name="Jacobs-Sera D."/>
            <person name="Hatfull G.F."/>
        </authorList>
    </citation>
    <scope>NUCLEOTIDE SEQUENCE [LARGE SCALE GENOMIC DNA]</scope>
</reference>
<dbReference type="RefSeq" id="YP_009624173.1">
    <property type="nucleotide sequence ID" value="NC_042117.1"/>
</dbReference>
<organism evidence="2 3">
    <name type="scientific">Microbacterium phage Golden</name>
    <dbReference type="NCBI Taxonomy" id="2099624"/>
    <lineage>
        <taxon>Viruses</taxon>
        <taxon>Duplodnaviria</taxon>
        <taxon>Heunggongvirae</taxon>
        <taxon>Uroviricota</taxon>
        <taxon>Caudoviricetes</taxon>
        <taxon>Kojivirus</taxon>
        <taxon>Kojivirus golden</taxon>
    </lineage>
</organism>
<dbReference type="InterPro" id="IPR011335">
    <property type="entry name" value="Restrct_endonuc-II-like"/>
</dbReference>
<dbReference type="GO" id="GO:0003676">
    <property type="term" value="F:nucleic acid binding"/>
    <property type="evidence" value="ECO:0007669"/>
    <property type="project" value="InterPro"/>
</dbReference>
<dbReference type="Proteomes" id="UP000241292">
    <property type="component" value="Segment"/>
</dbReference>
<evidence type="ECO:0000256" key="1">
    <source>
        <dbReference type="ARBA" id="ARBA00029354"/>
    </source>
</evidence>
<evidence type="ECO:0000313" key="3">
    <source>
        <dbReference type="Proteomes" id="UP000241292"/>
    </source>
</evidence>
<gene>
    <name evidence="2" type="primary">32</name>
    <name evidence="2" type="ORF">PBI_GOLDEN_32</name>
</gene>
<dbReference type="InterPro" id="IPR002732">
    <property type="entry name" value="Hjc"/>
</dbReference>
<sequence>MDEAGIVRSMLKRLNSIPGVYAIRTHGGSFQQKGTPDVLGCAHGRFFAIEAKRTAKEKPSEAQLYNLKKFRKAGGVTFVSYDPKAQEVAEWISTLSS</sequence>
<dbReference type="GO" id="GO:0008821">
    <property type="term" value="F:crossover junction DNA endonuclease activity"/>
    <property type="evidence" value="ECO:0007669"/>
    <property type="project" value="UniProtKB-EC"/>
</dbReference>
<keyword evidence="3" id="KW-1185">Reference proteome</keyword>
<dbReference type="GeneID" id="40101013"/>
<protein>
    <submittedName>
        <fullName evidence="2">Nuclease</fullName>
    </submittedName>
</protein>
<dbReference type="EMBL" id="MG925343">
    <property type="protein sequence ID" value="AVJ49779.1"/>
    <property type="molecule type" value="Genomic_DNA"/>
</dbReference>
<dbReference type="KEGG" id="vg:40101013"/>
<dbReference type="InterPro" id="IPR011856">
    <property type="entry name" value="tRNA_endonuc-like_dom_sf"/>
</dbReference>
<dbReference type="OrthoDB" id="20234at10239"/>
<comment type="catalytic activity">
    <reaction evidence="1">
        <text>Endonucleolytic cleavage at a junction such as a reciprocal single-stranded crossover between two homologous DNA duplexes (Holliday junction).</text>
        <dbReference type="EC" id="3.1.21.10"/>
    </reaction>
</comment>
<dbReference type="Pfam" id="PF01870">
    <property type="entry name" value="Hjc"/>
    <property type="match status" value="1"/>
</dbReference>
<accession>A0A2P1CEY2</accession>
<proteinExistence type="predicted"/>
<evidence type="ECO:0000313" key="2">
    <source>
        <dbReference type="EMBL" id="AVJ49779.1"/>
    </source>
</evidence>
<name>A0A2P1CEY2_9CAUD</name>